<evidence type="ECO:0000256" key="4">
    <source>
        <dbReference type="ARBA" id="ARBA00022946"/>
    </source>
</evidence>
<dbReference type="Gene3D" id="3.40.50.720">
    <property type="entry name" value="NAD(P)-binding Rossmann-like Domain"/>
    <property type="match status" value="1"/>
</dbReference>
<gene>
    <name evidence="8" type="ORF">EGYM00163_LOCUS19822</name>
</gene>
<dbReference type="InterPro" id="IPR011032">
    <property type="entry name" value="GroES-like_sf"/>
</dbReference>
<sequence length="396" mass="41980">MQAAAVTQFDTDQIGGLYGSPPLPSVAGVSGVGIVTEDKGKFKEGDHAIIAAPTGCWASYVAADEATLIKVPSSIPVEYASTFVVGPMVAYRILQASGLKAGDHMVLSGANGLIGASVLQMAKSRGIHAVGIVNRGPHQAMQLEKLKQMGLDVCADNMYEIQGMFGNSCPKVAVSLVGGSSSAYLAQLLAEDGHIFTCTAASDKPQIIPSADLAAKNITIQGFSPFKYLQAEAALDKDAMVSEIAGMIEANQLKATVVRCEFDNLFTAIDQASAGVHNFVLMHSGTEKTWANRSGDSYMAIDQQLQENWDTAQAAQDPYLKSGREQPWDIVEGSMADAISPQLAAKFAGVSTEEELMAAIEALSFEEKRQLGLPDLEPVVLTPKELKQAVAELKQQ</sequence>
<name>A0A7S4FQV2_9EUGL</name>
<evidence type="ECO:0000256" key="2">
    <source>
        <dbReference type="ARBA" id="ARBA00010371"/>
    </source>
</evidence>
<dbReference type="SUPFAM" id="SSF51735">
    <property type="entry name" value="NAD(P)-binding Rossmann-fold domains"/>
    <property type="match status" value="1"/>
</dbReference>
<dbReference type="PANTHER" id="PTHR43981">
    <property type="entry name" value="ENOYL-[ACYL-CARRIER-PROTEIN] REDUCTASE, MITOCHONDRIAL"/>
    <property type="match status" value="1"/>
</dbReference>
<keyword evidence="6" id="KW-0496">Mitochondrion</keyword>
<protein>
    <recommendedName>
        <fullName evidence="7">Alcohol dehydrogenase-like C-terminal domain-containing protein</fullName>
    </recommendedName>
</protein>
<evidence type="ECO:0000256" key="1">
    <source>
        <dbReference type="ARBA" id="ARBA00004173"/>
    </source>
</evidence>
<organism evidence="8">
    <name type="scientific">Eutreptiella gymnastica</name>
    <dbReference type="NCBI Taxonomy" id="73025"/>
    <lineage>
        <taxon>Eukaryota</taxon>
        <taxon>Discoba</taxon>
        <taxon>Euglenozoa</taxon>
        <taxon>Euglenida</taxon>
        <taxon>Spirocuta</taxon>
        <taxon>Euglenophyceae</taxon>
        <taxon>Eutreptiales</taxon>
        <taxon>Eutreptiaceae</taxon>
        <taxon>Eutreptiella</taxon>
    </lineage>
</organism>
<comment type="similarity">
    <text evidence="2">Belongs to the zinc-containing alcohol dehydrogenase family. Quinone oxidoreductase subfamily.</text>
</comment>
<reference evidence="8" key="1">
    <citation type="submission" date="2021-01" db="EMBL/GenBank/DDBJ databases">
        <authorList>
            <person name="Corre E."/>
            <person name="Pelletier E."/>
            <person name="Niang G."/>
            <person name="Scheremetjew M."/>
            <person name="Finn R."/>
            <person name="Kale V."/>
            <person name="Holt S."/>
            <person name="Cochrane G."/>
            <person name="Meng A."/>
            <person name="Brown T."/>
            <person name="Cohen L."/>
        </authorList>
    </citation>
    <scope>NUCLEOTIDE SEQUENCE</scope>
    <source>
        <strain evidence="8">CCMP1594</strain>
    </source>
</reference>
<dbReference type="AlphaFoldDB" id="A0A7S4FQV2"/>
<dbReference type="GO" id="GO:0006631">
    <property type="term" value="P:fatty acid metabolic process"/>
    <property type="evidence" value="ECO:0007669"/>
    <property type="project" value="TreeGrafter"/>
</dbReference>
<evidence type="ECO:0000259" key="7">
    <source>
        <dbReference type="Pfam" id="PF00107"/>
    </source>
</evidence>
<proteinExistence type="inferred from homology"/>
<dbReference type="Pfam" id="PF00107">
    <property type="entry name" value="ADH_zinc_N"/>
    <property type="match status" value="1"/>
</dbReference>
<dbReference type="GO" id="GO:0005739">
    <property type="term" value="C:mitochondrion"/>
    <property type="evidence" value="ECO:0007669"/>
    <property type="project" value="UniProtKB-SubCell"/>
</dbReference>
<dbReference type="GO" id="GO:0016491">
    <property type="term" value="F:oxidoreductase activity"/>
    <property type="evidence" value="ECO:0007669"/>
    <property type="project" value="UniProtKB-KW"/>
</dbReference>
<dbReference type="SUPFAM" id="SSF50129">
    <property type="entry name" value="GroES-like"/>
    <property type="match status" value="1"/>
</dbReference>
<evidence type="ECO:0000256" key="5">
    <source>
        <dbReference type="ARBA" id="ARBA00023002"/>
    </source>
</evidence>
<evidence type="ECO:0000256" key="6">
    <source>
        <dbReference type="ARBA" id="ARBA00023128"/>
    </source>
</evidence>
<keyword evidence="4" id="KW-0809">Transit peptide</keyword>
<accession>A0A7S4FQV2</accession>
<comment type="subcellular location">
    <subcellularLocation>
        <location evidence="1">Mitochondrion</location>
    </subcellularLocation>
</comment>
<keyword evidence="3" id="KW-0521">NADP</keyword>
<dbReference type="EMBL" id="HBJA01055980">
    <property type="protein sequence ID" value="CAE0808691.1"/>
    <property type="molecule type" value="Transcribed_RNA"/>
</dbReference>
<dbReference type="Gene3D" id="3.90.180.10">
    <property type="entry name" value="Medium-chain alcohol dehydrogenases, catalytic domain"/>
    <property type="match status" value="1"/>
</dbReference>
<dbReference type="InterPro" id="IPR036291">
    <property type="entry name" value="NAD(P)-bd_dom_sf"/>
</dbReference>
<evidence type="ECO:0000313" key="8">
    <source>
        <dbReference type="EMBL" id="CAE0808691.1"/>
    </source>
</evidence>
<dbReference type="InterPro" id="IPR013149">
    <property type="entry name" value="ADH-like_C"/>
</dbReference>
<dbReference type="InterPro" id="IPR051034">
    <property type="entry name" value="Mito_Enoyl-ACP_Reductase"/>
</dbReference>
<evidence type="ECO:0000256" key="3">
    <source>
        <dbReference type="ARBA" id="ARBA00022857"/>
    </source>
</evidence>
<feature type="domain" description="Alcohol dehydrogenase-like C-terminal" evidence="7">
    <location>
        <begin position="114"/>
        <end position="224"/>
    </location>
</feature>
<dbReference type="PANTHER" id="PTHR43981:SF2">
    <property type="entry name" value="ENOYL-[ACYL-CARRIER-PROTEIN] REDUCTASE, MITOCHONDRIAL"/>
    <property type="match status" value="1"/>
</dbReference>
<keyword evidence="5" id="KW-0560">Oxidoreductase</keyword>